<dbReference type="InterPro" id="IPR005117">
    <property type="entry name" value="NiRdtase/SiRdtase_haem-b_fer"/>
</dbReference>
<dbReference type="Pfam" id="PF03460">
    <property type="entry name" value="NIR_SIR_ferr"/>
    <property type="match status" value="1"/>
</dbReference>
<feature type="compositionally biased region" description="Low complexity" evidence="7">
    <location>
        <begin position="415"/>
        <end position="444"/>
    </location>
</feature>
<name>A0ABN2N7R3_9PSEU</name>
<dbReference type="SUPFAM" id="SSF56014">
    <property type="entry name" value="Nitrite and sulphite reductase 4Fe-4S domain-like"/>
    <property type="match status" value="2"/>
</dbReference>
<evidence type="ECO:0000256" key="3">
    <source>
        <dbReference type="ARBA" id="ARBA00022723"/>
    </source>
</evidence>
<evidence type="ECO:0000313" key="9">
    <source>
        <dbReference type="EMBL" id="GAA1856582.1"/>
    </source>
</evidence>
<keyword evidence="3" id="KW-0479">Metal-binding</keyword>
<evidence type="ECO:0000256" key="4">
    <source>
        <dbReference type="ARBA" id="ARBA00023002"/>
    </source>
</evidence>
<dbReference type="InterPro" id="IPR045854">
    <property type="entry name" value="NO2/SO3_Rdtase_4Fe4S_sf"/>
</dbReference>
<reference evidence="9 10" key="1">
    <citation type="journal article" date="2019" name="Int. J. Syst. Evol. Microbiol.">
        <title>The Global Catalogue of Microorganisms (GCM) 10K type strain sequencing project: providing services to taxonomists for standard genome sequencing and annotation.</title>
        <authorList>
            <consortium name="The Broad Institute Genomics Platform"/>
            <consortium name="The Broad Institute Genome Sequencing Center for Infectious Disease"/>
            <person name="Wu L."/>
            <person name="Ma J."/>
        </authorList>
    </citation>
    <scope>NUCLEOTIDE SEQUENCE [LARGE SCALE GENOMIC DNA]</scope>
    <source>
        <strain evidence="9 10">JCM 16009</strain>
    </source>
</reference>
<feature type="region of interest" description="Disordered" evidence="7">
    <location>
        <begin position="408"/>
        <end position="457"/>
    </location>
</feature>
<dbReference type="PANTHER" id="PTHR32439">
    <property type="entry name" value="FERREDOXIN--NITRITE REDUCTASE, CHLOROPLASTIC"/>
    <property type="match status" value="1"/>
</dbReference>
<gene>
    <name evidence="9" type="ORF">GCM10009836_41060</name>
</gene>
<evidence type="ECO:0000313" key="10">
    <source>
        <dbReference type="Proteomes" id="UP001500449"/>
    </source>
</evidence>
<dbReference type="Proteomes" id="UP001500449">
    <property type="component" value="Unassembled WGS sequence"/>
</dbReference>
<organism evidence="9 10">
    <name type="scientific">Pseudonocardia ailaonensis</name>
    <dbReference type="NCBI Taxonomy" id="367279"/>
    <lineage>
        <taxon>Bacteria</taxon>
        <taxon>Bacillati</taxon>
        <taxon>Actinomycetota</taxon>
        <taxon>Actinomycetes</taxon>
        <taxon>Pseudonocardiales</taxon>
        <taxon>Pseudonocardiaceae</taxon>
        <taxon>Pseudonocardia</taxon>
    </lineage>
</organism>
<proteinExistence type="predicted"/>
<keyword evidence="1" id="KW-0004">4Fe-4S</keyword>
<accession>A0ABN2N7R3</accession>
<keyword evidence="4" id="KW-0560">Oxidoreductase</keyword>
<evidence type="ECO:0000259" key="8">
    <source>
        <dbReference type="Pfam" id="PF03460"/>
    </source>
</evidence>
<dbReference type="EMBL" id="BAAAQK010000012">
    <property type="protein sequence ID" value="GAA1856582.1"/>
    <property type="molecule type" value="Genomic_DNA"/>
</dbReference>
<feature type="domain" description="Nitrite/Sulfite reductase ferredoxin-like" evidence="8">
    <location>
        <begin position="34"/>
        <end position="81"/>
    </location>
</feature>
<evidence type="ECO:0000256" key="5">
    <source>
        <dbReference type="ARBA" id="ARBA00023004"/>
    </source>
</evidence>
<dbReference type="PANTHER" id="PTHR32439:SF9">
    <property type="entry name" value="BLR3264 PROTEIN"/>
    <property type="match status" value="1"/>
</dbReference>
<dbReference type="Gene3D" id="3.30.413.10">
    <property type="entry name" value="Sulfite Reductase Hemoprotein, domain 1"/>
    <property type="match status" value="1"/>
</dbReference>
<keyword evidence="10" id="KW-1185">Reference proteome</keyword>
<dbReference type="SUPFAM" id="SSF55124">
    <property type="entry name" value="Nitrite/Sulfite reductase N-terminal domain-like"/>
    <property type="match status" value="2"/>
</dbReference>
<dbReference type="InterPro" id="IPR051329">
    <property type="entry name" value="NIR_SIR_4Fe-4S"/>
</dbReference>
<comment type="caution">
    <text evidence="9">The sequence shown here is derived from an EMBL/GenBank/DDBJ whole genome shotgun (WGS) entry which is preliminary data.</text>
</comment>
<keyword evidence="6" id="KW-0411">Iron-sulfur</keyword>
<evidence type="ECO:0000256" key="6">
    <source>
        <dbReference type="ARBA" id="ARBA00023014"/>
    </source>
</evidence>
<evidence type="ECO:0000256" key="1">
    <source>
        <dbReference type="ARBA" id="ARBA00022485"/>
    </source>
</evidence>
<keyword evidence="2" id="KW-0349">Heme</keyword>
<evidence type="ECO:0000256" key="7">
    <source>
        <dbReference type="SAM" id="MobiDB-lite"/>
    </source>
</evidence>
<dbReference type="Gene3D" id="3.90.480.10">
    <property type="entry name" value="Sulfite Reductase Hemoprotein,Domain 2"/>
    <property type="match status" value="1"/>
</dbReference>
<sequence length="457" mass="46306">MVAHAYSVAVSTPRTRADACPGVLATHDAADGALARVRLPGGVVSAAQLRALAGCAQELGDGAAHLTSRGNLQLRGLDREDPRLVSRLAAAGLIPAAEHERVRNILASPLSGLTGGLADVRGLARALDEALCAVPGLAALPGRFLFALDDGRGDVAAERPDLCWLADTPDHGFLQVAGVATAIGCAPADAPALLVSAAEVFLTIRGDGEGGEGGRGAWRAAEVPGAAARIEAALPPGAPASGSDRPLPFPDDDHAPVGPIHRTDGGTALGVAPVLGELSAAQLRALATAAPEVIVTPWRTLVLPDPADDAWERLRANGFVLTADDPALAVSACAGRPGCAKSHADVRADVRAVLPLLTAARRAHVVGCERRCGAPHEEHLDLIALPDGTYRYRDELTDVVVPDLASALRGRDSRPSAVGTTATAAGPAGPDPSGSADPGPSGPSLFDDTRPSPTGAP</sequence>
<protein>
    <submittedName>
        <fullName evidence="9">Nitrite/sulfite reductase</fullName>
    </submittedName>
</protein>
<keyword evidence="5" id="KW-0408">Iron</keyword>
<evidence type="ECO:0000256" key="2">
    <source>
        <dbReference type="ARBA" id="ARBA00022617"/>
    </source>
</evidence>
<dbReference type="InterPro" id="IPR036136">
    <property type="entry name" value="Nit/Sulf_reduc_fer-like_dom_sf"/>
</dbReference>